<proteinExistence type="predicted"/>
<organism evidence="2 3">
    <name type="scientific">Melipona quadrifasciata</name>
    <dbReference type="NCBI Taxonomy" id="166423"/>
    <lineage>
        <taxon>Eukaryota</taxon>
        <taxon>Metazoa</taxon>
        <taxon>Ecdysozoa</taxon>
        <taxon>Arthropoda</taxon>
        <taxon>Hexapoda</taxon>
        <taxon>Insecta</taxon>
        <taxon>Pterygota</taxon>
        <taxon>Neoptera</taxon>
        <taxon>Endopterygota</taxon>
        <taxon>Hymenoptera</taxon>
        <taxon>Apocrita</taxon>
        <taxon>Aculeata</taxon>
        <taxon>Apoidea</taxon>
        <taxon>Anthophila</taxon>
        <taxon>Apidae</taxon>
        <taxon>Melipona</taxon>
    </lineage>
</organism>
<reference evidence="2 3" key="1">
    <citation type="submission" date="2015-07" db="EMBL/GenBank/DDBJ databases">
        <title>The genome of Melipona quadrifasciata.</title>
        <authorList>
            <person name="Pan H."/>
            <person name="Kapheim K."/>
        </authorList>
    </citation>
    <scope>NUCLEOTIDE SEQUENCE [LARGE SCALE GENOMIC DNA]</scope>
    <source>
        <strain evidence="2">0111107301</strain>
        <tissue evidence="2">Whole body</tissue>
    </source>
</reference>
<accession>A0A0M9A646</accession>
<sequence>MHVHQKNLLRKLKEDLTKITNLSRWKLKSPVGTIALSFFKTMNQKPFNQLPGAIFEQIFYKSLCVSPCDSKPVQKLHFLSVKLYFNCVSIPATIKHSKHIQAVSRLLYTLSLKETWCKRWWHISQRNVSSTKSYFPPSLGPILAKGMEDSSKEKKATKSTKPTKGGKEDKSLTSEDTEAAGECSNAMKFCGKER</sequence>
<evidence type="ECO:0000313" key="2">
    <source>
        <dbReference type="EMBL" id="KOX78017.1"/>
    </source>
</evidence>
<evidence type="ECO:0000313" key="3">
    <source>
        <dbReference type="Proteomes" id="UP000053105"/>
    </source>
</evidence>
<dbReference type="Proteomes" id="UP000053105">
    <property type="component" value="Unassembled WGS sequence"/>
</dbReference>
<feature type="region of interest" description="Disordered" evidence="1">
    <location>
        <begin position="145"/>
        <end position="181"/>
    </location>
</feature>
<evidence type="ECO:0000256" key="1">
    <source>
        <dbReference type="SAM" id="MobiDB-lite"/>
    </source>
</evidence>
<feature type="compositionally biased region" description="Basic and acidic residues" evidence="1">
    <location>
        <begin position="146"/>
        <end position="156"/>
    </location>
</feature>
<dbReference type="AlphaFoldDB" id="A0A0M9A646"/>
<gene>
    <name evidence="2" type="ORF">WN51_05905</name>
</gene>
<keyword evidence="3" id="KW-1185">Reference proteome</keyword>
<name>A0A0M9A646_9HYME</name>
<dbReference type="OrthoDB" id="7613552at2759"/>
<dbReference type="EMBL" id="KQ435727">
    <property type="protein sequence ID" value="KOX78017.1"/>
    <property type="molecule type" value="Genomic_DNA"/>
</dbReference>
<protein>
    <submittedName>
        <fullName evidence="2">Uncharacterized protein</fullName>
    </submittedName>
</protein>